<dbReference type="CDD" id="cd04730">
    <property type="entry name" value="NPD_like"/>
    <property type="match status" value="1"/>
</dbReference>
<dbReference type="GO" id="GO:0018580">
    <property type="term" value="F:nitronate monooxygenase activity"/>
    <property type="evidence" value="ECO:0007669"/>
    <property type="project" value="InterPro"/>
</dbReference>
<evidence type="ECO:0000256" key="1">
    <source>
        <dbReference type="ARBA" id="ARBA00003535"/>
    </source>
</evidence>
<protein>
    <recommendedName>
        <fullName evidence="2">Probable nitronate monooxygenase</fullName>
    </recommendedName>
</protein>
<dbReference type="EMBL" id="LZRT01000010">
    <property type="protein sequence ID" value="OUM90743.1"/>
    <property type="molecule type" value="Genomic_DNA"/>
</dbReference>
<keyword evidence="5" id="KW-0560">Oxidoreductase</keyword>
<dbReference type="Gene3D" id="3.20.20.70">
    <property type="entry name" value="Aldolase class I"/>
    <property type="match status" value="1"/>
</dbReference>
<dbReference type="Proteomes" id="UP000196475">
    <property type="component" value="Unassembled WGS sequence"/>
</dbReference>
<dbReference type="PANTHER" id="PTHR32332">
    <property type="entry name" value="2-NITROPROPANE DIOXYGENASE"/>
    <property type="match status" value="1"/>
</dbReference>
<keyword evidence="6" id="KW-0503">Monooxygenase</keyword>
<evidence type="ECO:0000256" key="2">
    <source>
        <dbReference type="ARBA" id="ARBA00013457"/>
    </source>
</evidence>
<evidence type="ECO:0000313" key="7">
    <source>
        <dbReference type="Proteomes" id="UP000196475"/>
    </source>
</evidence>
<dbReference type="AlphaFoldDB" id="A0A1Y3PTN6"/>
<dbReference type="PANTHER" id="PTHR32332:SF20">
    <property type="entry name" value="2-NITROPROPANE DIOXYGENASE-LIKE PROTEIN"/>
    <property type="match status" value="1"/>
</dbReference>
<evidence type="ECO:0000256" key="4">
    <source>
        <dbReference type="ARBA" id="ARBA00022643"/>
    </source>
</evidence>
<dbReference type="SUPFAM" id="SSF51412">
    <property type="entry name" value="Inosine monophosphate dehydrogenase (IMPDH)"/>
    <property type="match status" value="1"/>
</dbReference>
<evidence type="ECO:0000256" key="5">
    <source>
        <dbReference type="ARBA" id="ARBA00023002"/>
    </source>
</evidence>
<gene>
    <name evidence="6" type="ORF">BAA01_07110</name>
</gene>
<name>A0A1Y3PTN6_9BACI</name>
<proteinExistence type="predicted"/>
<sequence length="331" mass="35740">MIKTRFTELVGIEYPIMLGGMFQVGRAELAAAVSEAGGLGTITSVTQGEPENLRREIRRVKSLTKKPFAVNLSLFPSSRPIPNEAYIEVLLEEGVRIVETSGRSPEPIMKPLKDGGCIVIHKVPGVKYARTAERVGVDAVSVVGFETGGHPGMEDIGAVVLIPRTVQSVKIPVLAGGGFATGQGVAAALALGAEGVVMGTRFMAVKESIVHEKVKQWMIEADETQTTIIQKNIKSPSRVALNEVSRKVMELEQEGKGLEELLPYITGQRSKAVYFDGDIDGGVWSCGQSVGLIQDVPTAKELMERIIKEAEETVRRLGEVFNLARQFAQEG</sequence>
<reference evidence="7" key="1">
    <citation type="submission" date="2016-06" db="EMBL/GenBank/DDBJ databases">
        <authorList>
            <person name="Nascimento L."/>
            <person name="Pereira R.V."/>
            <person name="Martins L.F."/>
            <person name="Quaggio R.B."/>
            <person name="Silva A.M."/>
            <person name="Setubal J.C."/>
        </authorList>
    </citation>
    <scope>NUCLEOTIDE SEQUENCE [LARGE SCALE GENOMIC DNA]</scope>
</reference>
<organism evidence="6 7">
    <name type="scientific">Bacillus thermozeamaize</name>
    <dbReference type="NCBI Taxonomy" id="230954"/>
    <lineage>
        <taxon>Bacteria</taxon>
        <taxon>Bacillati</taxon>
        <taxon>Bacillota</taxon>
        <taxon>Bacilli</taxon>
        <taxon>Bacillales</taxon>
        <taxon>Bacillaceae</taxon>
        <taxon>Bacillus</taxon>
    </lineage>
</organism>
<comment type="function">
    <text evidence="1">Nitronate monooxygenase that uses molecular oxygen to catalyze the oxidative denitrification of alkyl nitronates. Acts on propionate 3-nitronate (P3N), the presumed physiological substrate. Probably functions in the detoxification of P3N, a metabolic poison produced by plants and fungi as a defense mechanism.</text>
</comment>
<dbReference type="InterPro" id="IPR013785">
    <property type="entry name" value="Aldolase_TIM"/>
</dbReference>
<dbReference type="InterPro" id="IPR004136">
    <property type="entry name" value="NMO"/>
</dbReference>
<evidence type="ECO:0000313" key="6">
    <source>
        <dbReference type="EMBL" id="OUM90743.1"/>
    </source>
</evidence>
<accession>A0A1Y3PTN6</accession>
<keyword evidence="3" id="KW-0285">Flavoprotein</keyword>
<comment type="caution">
    <text evidence="6">The sequence shown here is derived from an EMBL/GenBank/DDBJ whole genome shotgun (WGS) entry which is preliminary data.</text>
</comment>
<evidence type="ECO:0000256" key="3">
    <source>
        <dbReference type="ARBA" id="ARBA00022630"/>
    </source>
</evidence>
<dbReference type="Pfam" id="PF03060">
    <property type="entry name" value="NMO"/>
    <property type="match status" value="1"/>
</dbReference>
<keyword evidence="4" id="KW-0288">FMN</keyword>